<accession>A0A2M9BJI5</accession>
<evidence type="ECO:0000256" key="2">
    <source>
        <dbReference type="RuleBase" id="RU362119"/>
    </source>
</evidence>
<dbReference type="SUPFAM" id="SSF55816">
    <property type="entry name" value="5'-nucleotidase (syn. UDP-sugar hydrolase), C-terminal domain"/>
    <property type="match status" value="1"/>
</dbReference>
<dbReference type="InterPro" id="IPR004843">
    <property type="entry name" value="Calcineurin-like_PHP"/>
</dbReference>
<protein>
    <submittedName>
        <fullName evidence="6">2',3'-cyclic-nucleotide 2'-phosphodiesterase/3'-nucleotidase</fullName>
    </submittedName>
</protein>
<evidence type="ECO:0000259" key="5">
    <source>
        <dbReference type="Pfam" id="PF02872"/>
    </source>
</evidence>
<keyword evidence="2" id="KW-0378">Hydrolase</keyword>
<comment type="similarity">
    <text evidence="2">Belongs to the 5'-nucleotidase family.</text>
</comment>
<dbReference type="GO" id="GO:0016787">
    <property type="term" value="F:hydrolase activity"/>
    <property type="evidence" value="ECO:0007669"/>
    <property type="project" value="UniProtKB-KW"/>
</dbReference>
<dbReference type="PANTHER" id="PTHR11575">
    <property type="entry name" value="5'-NUCLEOTIDASE-RELATED"/>
    <property type="match status" value="1"/>
</dbReference>
<comment type="caution">
    <text evidence="6">The sequence shown here is derived from an EMBL/GenBank/DDBJ whole genome shotgun (WGS) entry which is preliminary data.</text>
</comment>
<dbReference type="InterPro" id="IPR036907">
    <property type="entry name" value="5'-Nucleotdase_C_sf"/>
</dbReference>
<dbReference type="PRINTS" id="PR01607">
    <property type="entry name" value="APYRASEFAMLY"/>
</dbReference>
<reference evidence="6 7" key="1">
    <citation type="submission" date="2017-11" db="EMBL/GenBank/DDBJ databases">
        <title>Genomic Encyclopedia of Archaeal and Bacterial Type Strains, Phase II (KMG-II): From Individual Species to Whole Genera.</title>
        <authorList>
            <person name="Goeker M."/>
        </authorList>
    </citation>
    <scope>NUCLEOTIDE SEQUENCE [LARGE SCALE GENOMIC DNA]</scope>
    <source>
        <strain evidence="6 7">DSM 27763</strain>
    </source>
</reference>
<feature type="domain" description="5'-Nucleotidase C-terminal" evidence="5">
    <location>
        <begin position="331"/>
        <end position="518"/>
    </location>
</feature>
<dbReference type="Pfam" id="PF02872">
    <property type="entry name" value="5_nucleotid_C"/>
    <property type="match status" value="1"/>
</dbReference>
<proteinExistence type="inferred from homology"/>
<dbReference type="PANTHER" id="PTHR11575:SF6">
    <property type="entry name" value="2',3'-CYCLIC-NUCLEOTIDE 2'-PHOSPHODIESTERASE_3'-NUCLEOTIDASE"/>
    <property type="match status" value="1"/>
</dbReference>
<organism evidence="6 7">
    <name type="scientific">Mumia flava</name>
    <dbReference type="NCBI Taxonomy" id="1348852"/>
    <lineage>
        <taxon>Bacteria</taxon>
        <taxon>Bacillati</taxon>
        <taxon>Actinomycetota</taxon>
        <taxon>Actinomycetes</taxon>
        <taxon>Propionibacteriales</taxon>
        <taxon>Nocardioidaceae</taxon>
        <taxon>Mumia</taxon>
    </lineage>
</organism>
<keyword evidence="7" id="KW-1185">Reference proteome</keyword>
<dbReference type="InterPro" id="IPR006179">
    <property type="entry name" value="5_nucleotidase/apyrase"/>
</dbReference>
<evidence type="ECO:0000313" key="7">
    <source>
        <dbReference type="Proteomes" id="UP000230842"/>
    </source>
</evidence>
<dbReference type="GO" id="GO:0000166">
    <property type="term" value="F:nucleotide binding"/>
    <property type="evidence" value="ECO:0007669"/>
    <property type="project" value="UniProtKB-KW"/>
</dbReference>
<dbReference type="InterPro" id="IPR008334">
    <property type="entry name" value="5'-Nucleotdase_C"/>
</dbReference>
<dbReference type="Gene3D" id="3.60.21.10">
    <property type="match status" value="1"/>
</dbReference>
<keyword evidence="2" id="KW-0547">Nucleotide-binding</keyword>
<name>A0A2M9BJI5_9ACTN</name>
<dbReference type="InterPro" id="IPR029052">
    <property type="entry name" value="Metallo-depent_PP-like"/>
</dbReference>
<dbReference type="SUPFAM" id="SSF56300">
    <property type="entry name" value="Metallo-dependent phosphatases"/>
    <property type="match status" value="1"/>
</dbReference>
<dbReference type="Pfam" id="PF00149">
    <property type="entry name" value="Metallophos"/>
    <property type="match status" value="1"/>
</dbReference>
<dbReference type="Gene3D" id="3.90.780.10">
    <property type="entry name" value="5'-Nucleotidase, C-terminal domain"/>
    <property type="match status" value="1"/>
</dbReference>
<evidence type="ECO:0000259" key="4">
    <source>
        <dbReference type="Pfam" id="PF00149"/>
    </source>
</evidence>
<dbReference type="RefSeq" id="WP_100414855.1">
    <property type="nucleotide sequence ID" value="NZ_PGEZ01000001.1"/>
</dbReference>
<sequence>MTGPTATTTLLATTDLHGQVRHFDYAADAPYADALGHGIGLAKVASVVDGVRAETSVAMVLDAGDLLQGGALDAADSARVAGTEQPTHPVAAAMNLIGYDAVALGNHDLDDGVDALQAFARQLEAPILAGNVRAEPTGERLLGAVLLRDVVVEAARPPVRVGVVGLTTAARVVVAHAAERGLRIDDPVAEAPALVDEARDRGADVVVVLIHSGVEHDDAEAAAGENVALRLAREVAGVDVVVAGHSHVEVAERRVVQPGTGREVLVTQPLCWGMRVGRVDVGLRYGSDRRWHLVSARSTLLDTAAVPEYPDVVEAVAAEHVGARRRGAEVVGQVARTIDAVEARYRPSASVDLLAHAAADGVRRPLRDVGLDHLPLLCATAPPSRTAVLPAGAVLRRHVDALCPHDHRPVAVLVDGRRLREHLEQAAGFFAATSSAGPHHPDTLTNAPGPDRPAGRADFDLDVVHGLDAALTYDLDLARPLGQRVVSVRHGGTEVGDAQCFVLVTTRYRLRGAGAYPVTGAEVVAEASEGLRNLVVARLRRGHDLGPATDHWRLLHRGSPLVVDDGAYGSECAEVRA</sequence>
<dbReference type="OrthoDB" id="1016457at2"/>
<evidence type="ECO:0000256" key="3">
    <source>
        <dbReference type="SAM" id="MobiDB-lite"/>
    </source>
</evidence>
<dbReference type="AlphaFoldDB" id="A0A2M9BJI5"/>
<dbReference type="Proteomes" id="UP000230842">
    <property type="component" value="Unassembled WGS sequence"/>
</dbReference>
<evidence type="ECO:0000313" key="6">
    <source>
        <dbReference type="EMBL" id="PJJ58092.1"/>
    </source>
</evidence>
<evidence type="ECO:0000256" key="1">
    <source>
        <dbReference type="ARBA" id="ARBA00022729"/>
    </source>
</evidence>
<dbReference type="EMBL" id="PGEZ01000001">
    <property type="protein sequence ID" value="PJJ58092.1"/>
    <property type="molecule type" value="Genomic_DNA"/>
</dbReference>
<gene>
    <name evidence="6" type="ORF">CLV56_2337</name>
</gene>
<keyword evidence="1" id="KW-0732">Signal</keyword>
<feature type="region of interest" description="Disordered" evidence="3">
    <location>
        <begin position="434"/>
        <end position="456"/>
    </location>
</feature>
<dbReference type="GO" id="GO:0009166">
    <property type="term" value="P:nucleotide catabolic process"/>
    <property type="evidence" value="ECO:0007669"/>
    <property type="project" value="InterPro"/>
</dbReference>
<dbReference type="GO" id="GO:0030288">
    <property type="term" value="C:outer membrane-bounded periplasmic space"/>
    <property type="evidence" value="ECO:0007669"/>
    <property type="project" value="TreeGrafter"/>
</dbReference>
<feature type="domain" description="Calcineurin-like phosphoesterase" evidence="4">
    <location>
        <begin position="9"/>
        <end position="248"/>
    </location>
</feature>